<dbReference type="RefSeq" id="WP_020001881.1">
    <property type="nucleotide sequence ID" value="NZ_CP192219.1"/>
</dbReference>
<dbReference type="PRINTS" id="PR00344">
    <property type="entry name" value="BCTRLSENSOR"/>
</dbReference>
<keyword evidence="4" id="KW-1003">Cell membrane</keyword>
<keyword evidence="9 20" id="KW-0418">Kinase</keyword>
<dbReference type="InterPro" id="IPR004010">
    <property type="entry name" value="Double_Cache_2"/>
</dbReference>
<accession>A0A8G2FAD3</accession>
<dbReference type="InterPro" id="IPR036890">
    <property type="entry name" value="HATPase_C_sf"/>
</dbReference>
<dbReference type="InterPro" id="IPR008207">
    <property type="entry name" value="Sig_transdc_His_kin_Hpt_dom"/>
</dbReference>
<dbReference type="Gene3D" id="3.40.50.2300">
    <property type="match status" value="2"/>
</dbReference>
<dbReference type="CDD" id="cd16922">
    <property type="entry name" value="HATPase_EvgS-ArcB-TorS-like"/>
    <property type="match status" value="1"/>
</dbReference>
<evidence type="ECO:0000256" key="14">
    <source>
        <dbReference type="PROSITE-ProRule" id="PRU00169"/>
    </source>
</evidence>
<dbReference type="Gene3D" id="1.20.120.160">
    <property type="entry name" value="HPT domain"/>
    <property type="match status" value="1"/>
</dbReference>
<dbReference type="PANTHER" id="PTHR45339">
    <property type="entry name" value="HYBRID SIGNAL TRANSDUCTION HISTIDINE KINASE J"/>
    <property type="match status" value="1"/>
</dbReference>
<keyword evidence="7 16" id="KW-0812">Transmembrane</keyword>
<proteinExistence type="predicted"/>
<dbReference type="PROSITE" id="PS50885">
    <property type="entry name" value="HAMP"/>
    <property type="match status" value="1"/>
</dbReference>
<evidence type="ECO:0000256" key="8">
    <source>
        <dbReference type="ARBA" id="ARBA00022741"/>
    </source>
</evidence>
<dbReference type="Gene3D" id="1.10.287.130">
    <property type="match status" value="1"/>
</dbReference>
<dbReference type="InterPro" id="IPR001789">
    <property type="entry name" value="Sig_transdc_resp-reg_receiver"/>
</dbReference>
<evidence type="ECO:0000256" key="1">
    <source>
        <dbReference type="ARBA" id="ARBA00000085"/>
    </source>
</evidence>
<dbReference type="InterPro" id="IPR036097">
    <property type="entry name" value="HisK_dim/P_sf"/>
</dbReference>
<evidence type="ECO:0000256" key="15">
    <source>
        <dbReference type="SAM" id="Coils"/>
    </source>
</evidence>
<feature type="coiled-coil region" evidence="15">
    <location>
        <begin position="368"/>
        <end position="409"/>
    </location>
</feature>
<comment type="caution">
    <text evidence="20">The sequence shown here is derived from an EMBL/GenBank/DDBJ whole genome shotgun (WGS) entry which is preliminary data.</text>
</comment>
<comment type="subcellular location">
    <subcellularLocation>
        <location evidence="2">Cell membrane</location>
        <topology evidence="2">Multi-pass membrane protein</topology>
    </subcellularLocation>
</comment>
<organism evidence="20 21">
    <name type="scientific">Halodesulfovibrio aestuarii</name>
    <dbReference type="NCBI Taxonomy" id="126333"/>
    <lineage>
        <taxon>Bacteria</taxon>
        <taxon>Pseudomonadati</taxon>
        <taxon>Thermodesulfobacteriota</taxon>
        <taxon>Desulfovibrionia</taxon>
        <taxon>Desulfovibrionales</taxon>
        <taxon>Desulfovibrionaceae</taxon>
        <taxon>Halodesulfovibrio</taxon>
    </lineage>
</organism>
<dbReference type="Pfam" id="PF08269">
    <property type="entry name" value="dCache_2"/>
    <property type="match status" value="1"/>
</dbReference>
<dbReference type="SUPFAM" id="SSF55874">
    <property type="entry name" value="ATPase domain of HSP90 chaperone/DNA topoisomerase II/histidine kinase"/>
    <property type="match status" value="1"/>
</dbReference>
<evidence type="ECO:0000259" key="17">
    <source>
        <dbReference type="PROSITE" id="PS50109"/>
    </source>
</evidence>
<evidence type="ECO:0000259" key="19">
    <source>
        <dbReference type="PROSITE" id="PS50885"/>
    </source>
</evidence>
<comment type="catalytic activity">
    <reaction evidence="1">
        <text>ATP + protein L-histidine = ADP + protein N-phospho-L-histidine.</text>
        <dbReference type="EC" id="2.7.13.3"/>
    </reaction>
</comment>
<dbReference type="SUPFAM" id="SSF47226">
    <property type="entry name" value="Histidine-containing phosphotransfer domain, HPT domain"/>
    <property type="match status" value="1"/>
</dbReference>
<dbReference type="CDD" id="cd00088">
    <property type="entry name" value="HPT"/>
    <property type="match status" value="1"/>
</dbReference>
<dbReference type="FunFam" id="3.30.565.10:FF:000010">
    <property type="entry name" value="Sensor histidine kinase RcsC"/>
    <property type="match status" value="1"/>
</dbReference>
<dbReference type="Proteomes" id="UP000184001">
    <property type="component" value="Unassembled WGS sequence"/>
</dbReference>
<evidence type="ECO:0000256" key="16">
    <source>
        <dbReference type="SAM" id="Phobius"/>
    </source>
</evidence>
<evidence type="ECO:0000256" key="4">
    <source>
        <dbReference type="ARBA" id="ARBA00022475"/>
    </source>
</evidence>
<evidence type="ECO:0000256" key="2">
    <source>
        <dbReference type="ARBA" id="ARBA00004651"/>
    </source>
</evidence>
<dbReference type="PANTHER" id="PTHR45339:SF1">
    <property type="entry name" value="HYBRID SIGNAL TRANSDUCTION HISTIDINE KINASE J"/>
    <property type="match status" value="1"/>
</dbReference>
<feature type="domain" description="Histidine kinase" evidence="17">
    <location>
        <begin position="434"/>
        <end position="651"/>
    </location>
</feature>
<feature type="modified residue" description="4-aspartylphosphate" evidence="14">
    <location>
        <position position="862"/>
    </location>
</feature>
<feature type="domain" description="Response regulatory" evidence="18">
    <location>
        <begin position="811"/>
        <end position="927"/>
    </location>
</feature>
<dbReference type="SMART" id="SM00448">
    <property type="entry name" value="REC"/>
    <property type="match status" value="2"/>
</dbReference>
<dbReference type="Pfam" id="PF00512">
    <property type="entry name" value="HisKA"/>
    <property type="match status" value="1"/>
</dbReference>
<sequence length="1135" mass="128860">MRFLKKFGLRGKIYLSFLLIVFIMLASIALTLPPIKKSFEKTIKKEIQTNTLLVGNMAGKLLNESIKQYLKGVTDADMRIVEKIYNKYRNKELTLEQAQNFSKSFINAQQIGEAGFTFIITPENRITKSLTMQMEQCAKEFSPAFINKLLTQKEGYLRLAKSKESLSKDDIAYLSYFAPWKWTVCAISNQIGIHSIIDLANFRKIITDADLSPSAGSYVAIFELDGRLLRHPFLTNENTLDLQDPKTKRFFLREVVDSIKAKGLQHLQSGWIEYNFTIRENPDTYGAKTLYYVYQPENKWCVVTVINKKDLLRPYTKLFLDLRIVVAVMLFSVILLAFLSSNSLVKRIFALKNAARKLSENDFDISLKKHANDEIGELEEAFSDASEKISSLTLSQKKLNENLERIVEERTDALHLALQKAESATKAKSEFLANMSHEIRTPINAITGLTYLMQQQDTPPKQKRYITKIEIATQSLSGIIDDILDYSKIEAGKLDLENTTFYLHDVMEKVSTIVGMKAADKELDFIVSYEPDVPMAYSGDPLRLAQIITNLTNNAIKFTEKGEVGVYITRVQKDHIRFEVRDTGIGLTKEEASRLFRSFSQADTSTTRKYGGTGLGLAISKQLVQLMGGYIWVQSEKDKGTSFFFTVRLKEISSRNNDQTMFTNKRVLIVDDSPSWQTSLTNLLSVYNFDIEVVSSGEEALQNIKENPPYDLILMDWNMPGLNGIETTEKLNATLPSPAHPIIMISGYDEEYYKEEAARHGITTFLHKPVNPSELYNIIISYFGSEVKEDISTKVKKVSLKEELVTRKGSHILLVEDNNLNREIIKDILVHSGIIIDEAHDGLEAVEKLAQHPDRYELIFMDIQMPVMDGYTATAKIRATGSKIPIVALTANAMASDVARSKEAGMDSHLNKPIDVEKFFATLLRYLSPKIDLKEDVSDYVEPQEQVTFKFTAIDAETGLKYMNGNLALYYKILRNFQSNYEDAHNSLKKLLTENKKEAKRLLHTLKGVSASIGANDLHSVTKKLEASFDSSLLSTFDQELGKVLKDISNCPELQQEEVPHSDLPLLGGNIRKKLWLSLYEAVNSKRPKNIKRVLTKFTLYSLQHEDEQRLKEIRALLDKYKYNDALNLLGESNE</sequence>
<dbReference type="InterPro" id="IPR003594">
    <property type="entry name" value="HATPase_dom"/>
</dbReference>
<dbReference type="CDD" id="cd06225">
    <property type="entry name" value="HAMP"/>
    <property type="match status" value="1"/>
</dbReference>
<dbReference type="Pfam" id="PF00672">
    <property type="entry name" value="HAMP"/>
    <property type="match status" value="1"/>
</dbReference>
<dbReference type="GO" id="GO:0005886">
    <property type="term" value="C:plasma membrane"/>
    <property type="evidence" value="ECO:0007669"/>
    <property type="project" value="UniProtKB-SubCell"/>
</dbReference>
<name>A0A8G2FAD3_9BACT</name>
<evidence type="ECO:0000256" key="9">
    <source>
        <dbReference type="ARBA" id="ARBA00022777"/>
    </source>
</evidence>
<dbReference type="CDD" id="cd00082">
    <property type="entry name" value="HisKA"/>
    <property type="match status" value="1"/>
</dbReference>
<evidence type="ECO:0000256" key="6">
    <source>
        <dbReference type="ARBA" id="ARBA00022679"/>
    </source>
</evidence>
<evidence type="ECO:0000256" key="10">
    <source>
        <dbReference type="ARBA" id="ARBA00022840"/>
    </source>
</evidence>
<evidence type="ECO:0000256" key="5">
    <source>
        <dbReference type="ARBA" id="ARBA00022553"/>
    </source>
</evidence>
<dbReference type="Gene3D" id="3.30.565.10">
    <property type="entry name" value="Histidine kinase-like ATPase, C-terminal domain"/>
    <property type="match status" value="1"/>
</dbReference>
<keyword evidence="6" id="KW-0808">Transferase</keyword>
<dbReference type="InterPro" id="IPR004358">
    <property type="entry name" value="Sig_transdc_His_kin-like_C"/>
</dbReference>
<protein>
    <recommendedName>
        <fullName evidence="3">histidine kinase</fullName>
        <ecNumber evidence="3">2.7.13.3</ecNumber>
    </recommendedName>
</protein>
<dbReference type="InterPro" id="IPR005467">
    <property type="entry name" value="His_kinase_dom"/>
</dbReference>
<dbReference type="SUPFAM" id="SSF47384">
    <property type="entry name" value="Homodimeric domain of signal transducing histidine kinase"/>
    <property type="match status" value="1"/>
</dbReference>
<dbReference type="Pfam" id="PF01627">
    <property type="entry name" value="Hpt"/>
    <property type="match status" value="1"/>
</dbReference>
<feature type="domain" description="Response regulatory" evidence="18">
    <location>
        <begin position="666"/>
        <end position="783"/>
    </location>
</feature>
<feature type="modified residue" description="4-aspartylphosphate" evidence="14">
    <location>
        <position position="716"/>
    </location>
</feature>
<dbReference type="EC" id="2.7.13.3" evidence="3"/>
<dbReference type="Pfam" id="PF00072">
    <property type="entry name" value="Response_reg"/>
    <property type="match status" value="2"/>
</dbReference>
<dbReference type="EMBL" id="FQZR01000002">
    <property type="protein sequence ID" value="SHI71668.1"/>
    <property type="molecule type" value="Genomic_DNA"/>
</dbReference>
<keyword evidence="10" id="KW-0067">ATP-binding</keyword>
<dbReference type="AlphaFoldDB" id="A0A8G2FAD3"/>
<keyword evidence="15" id="KW-0175">Coiled coil</keyword>
<dbReference type="SUPFAM" id="SSF158472">
    <property type="entry name" value="HAMP domain-like"/>
    <property type="match status" value="1"/>
</dbReference>
<evidence type="ECO:0000256" key="3">
    <source>
        <dbReference type="ARBA" id="ARBA00012438"/>
    </source>
</evidence>
<feature type="transmembrane region" description="Helical" evidence="16">
    <location>
        <begin position="13"/>
        <end position="35"/>
    </location>
</feature>
<dbReference type="InterPro" id="IPR003660">
    <property type="entry name" value="HAMP_dom"/>
</dbReference>
<dbReference type="SMART" id="SM00304">
    <property type="entry name" value="HAMP"/>
    <property type="match status" value="1"/>
</dbReference>
<evidence type="ECO:0000256" key="12">
    <source>
        <dbReference type="ARBA" id="ARBA00023012"/>
    </source>
</evidence>
<dbReference type="InterPro" id="IPR036641">
    <property type="entry name" value="HPT_dom_sf"/>
</dbReference>
<reference evidence="20 21" key="1">
    <citation type="submission" date="2016-11" db="EMBL/GenBank/DDBJ databases">
        <authorList>
            <person name="Varghese N."/>
            <person name="Submissions S."/>
        </authorList>
    </citation>
    <scope>NUCLEOTIDE SEQUENCE [LARGE SCALE GENOMIC DNA]</scope>
    <source>
        <strain evidence="20 21">DSM 17919</strain>
    </source>
</reference>
<dbReference type="SMART" id="SM00387">
    <property type="entry name" value="HATPase_c"/>
    <property type="match status" value="1"/>
</dbReference>
<dbReference type="CDD" id="cd17546">
    <property type="entry name" value="REC_hyHK_CKI1_RcsC-like"/>
    <property type="match status" value="2"/>
</dbReference>
<feature type="domain" description="HAMP" evidence="19">
    <location>
        <begin position="342"/>
        <end position="394"/>
    </location>
</feature>
<evidence type="ECO:0000313" key="20">
    <source>
        <dbReference type="EMBL" id="SHI71668.1"/>
    </source>
</evidence>
<keyword evidence="11 16" id="KW-1133">Transmembrane helix</keyword>
<keyword evidence="13 16" id="KW-0472">Membrane</keyword>
<dbReference type="GO" id="GO:0005524">
    <property type="term" value="F:ATP binding"/>
    <property type="evidence" value="ECO:0007669"/>
    <property type="project" value="UniProtKB-KW"/>
</dbReference>
<dbReference type="GO" id="GO:0000155">
    <property type="term" value="F:phosphorelay sensor kinase activity"/>
    <property type="evidence" value="ECO:0007669"/>
    <property type="project" value="InterPro"/>
</dbReference>
<dbReference type="Gene3D" id="3.30.450.20">
    <property type="entry name" value="PAS domain"/>
    <property type="match status" value="2"/>
</dbReference>
<evidence type="ECO:0000256" key="7">
    <source>
        <dbReference type="ARBA" id="ARBA00022692"/>
    </source>
</evidence>
<keyword evidence="8" id="KW-0547">Nucleotide-binding</keyword>
<dbReference type="PROSITE" id="PS50109">
    <property type="entry name" value="HIS_KIN"/>
    <property type="match status" value="1"/>
</dbReference>
<dbReference type="Gene3D" id="6.10.340.10">
    <property type="match status" value="1"/>
</dbReference>
<evidence type="ECO:0000256" key="11">
    <source>
        <dbReference type="ARBA" id="ARBA00022989"/>
    </source>
</evidence>
<evidence type="ECO:0000259" key="18">
    <source>
        <dbReference type="PROSITE" id="PS50110"/>
    </source>
</evidence>
<dbReference type="SMART" id="SM00388">
    <property type="entry name" value="HisKA"/>
    <property type="match status" value="1"/>
</dbReference>
<evidence type="ECO:0000313" key="21">
    <source>
        <dbReference type="Proteomes" id="UP000184001"/>
    </source>
</evidence>
<keyword evidence="5 14" id="KW-0597">Phosphoprotein</keyword>
<dbReference type="PROSITE" id="PS50110">
    <property type="entry name" value="RESPONSE_REGULATORY"/>
    <property type="match status" value="2"/>
</dbReference>
<dbReference type="InterPro" id="IPR003661">
    <property type="entry name" value="HisK_dim/P_dom"/>
</dbReference>
<dbReference type="SUPFAM" id="SSF52172">
    <property type="entry name" value="CheY-like"/>
    <property type="match status" value="2"/>
</dbReference>
<dbReference type="InterPro" id="IPR011006">
    <property type="entry name" value="CheY-like_superfamily"/>
</dbReference>
<dbReference type="Pfam" id="PF02518">
    <property type="entry name" value="HATPase_c"/>
    <property type="match status" value="1"/>
</dbReference>
<gene>
    <name evidence="20" type="ORF">SAMN05660830_00756</name>
</gene>
<keyword evidence="12" id="KW-0902">Two-component regulatory system</keyword>
<evidence type="ECO:0000256" key="13">
    <source>
        <dbReference type="ARBA" id="ARBA00023136"/>
    </source>
</evidence>